<dbReference type="Pfam" id="PF03928">
    <property type="entry name" value="HbpS-like"/>
    <property type="match status" value="1"/>
</dbReference>
<keyword evidence="2" id="KW-1185">Reference proteome</keyword>
<dbReference type="RefSeq" id="WP_237052909.1">
    <property type="nucleotide sequence ID" value="NZ_JAKJPO010000001.1"/>
</dbReference>
<proteinExistence type="predicted"/>
<gene>
    <name evidence="1" type="ORF">L3V18_01885</name>
</gene>
<reference evidence="2" key="2">
    <citation type="submission" date="2022-01" db="EMBL/GenBank/DDBJ databases">
        <title>Lysobacter chinensis sp. nov., a bacterium isolated from cow dung compost.</title>
        <authorList>
            <person name="Zhou L.Y."/>
        </authorList>
    </citation>
    <scope>NUCLEOTIDE SEQUENCE [LARGE SCALE GENOMIC DNA]</scope>
    <source>
        <strain evidence="2">TLK-CK17</strain>
    </source>
</reference>
<dbReference type="Proteomes" id="UP001430796">
    <property type="component" value="Unassembled WGS sequence"/>
</dbReference>
<organism evidence="1 2">
    <name type="scientific">Marilutibacter chinensis</name>
    <dbReference type="NCBI Taxonomy" id="2912247"/>
    <lineage>
        <taxon>Bacteria</taxon>
        <taxon>Pseudomonadati</taxon>
        <taxon>Pseudomonadota</taxon>
        <taxon>Gammaproteobacteria</taxon>
        <taxon>Lysobacterales</taxon>
        <taxon>Lysobacteraceae</taxon>
        <taxon>Marilutibacter</taxon>
    </lineage>
</organism>
<reference evidence="1 2" key="3">
    <citation type="submission" date="2022-01" db="EMBL/GenBank/DDBJ databases">
        <authorList>
            <person name="Zhou L.Y."/>
        </authorList>
    </citation>
    <scope>NUCLEOTIDE SEQUENCE [LARGE SCALE GENOMIC DNA]</scope>
    <source>
        <strain evidence="1 2">TLK-CK17</strain>
    </source>
</reference>
<accession>A0ABS9HNH0</accession>
<dbReference type="SUPFAM" id="SSF143744">
    <property type="entry name" value="GlcG-like"/>
    <property type="match status" value="1"/>
</dbReference>
<name>A0ABS9HNH0_9GAMM</name>
<reference evidence="1 2" key="1">
    <citation type="submission" date="2022-01" db="EMBL/GenBank/DDBJ databases">
        <title>Lysobacter chinensis sp. nov., a bacterium isolated from cow dung compost.</title>
        <authorList>
            <person name="Liu Y."/>
        </authorList>
    </citation>
    <scope>NUCLEOTIDE SEQUENCE [LARGE SCALE GENOMIC DNA]</scope>
    <source>
        <strain evidence="1 2">TLK-CK17</strain>
    </source>
</reference>
<dbReference type="EMBL" id="JAKJPO010000001">
    <property type="protein sequence ID" value="MCF7220546.1"/>
    <property type="molecule type" value="Genomic_DNA"/>
</dbReference>
<dbReference type="InterPro" id="IPR005624">
    <property type="entry name" value="PduO/GlcC-like"/>
</dbReference>
<dbReference type="PANTHER" id="PTHR34309:SF1">
    <property type="entry name" value="PROTEIN GLCG"/>
    <property type="match status" value="1"/>
</dbReference>
<evidence type="ECO:0000313" key="1">
    <source>
        <dbReference type="EMBL" id="MCF7220546.1"/>
    </source>
</evidence>
<dbReference type="InterPro" id="IPR038084">
    <property type="entry name" value="PduO/GlcC-like_sf"/>
</dbReference>
<dbReference type="InterPro" id="IPR052517">
    <property type="entry name" value="GlcG_carb_metab_protein"/>
</dbReference>
<comment type="caution">
    <text evidence="1">The sequence shown here is derived from an EMBL/GenBank/DDBJ whole genome shotgun (WGS) entry which is preliminary data.</text>
</comment>
<sequence>MLLGLLVPVQGIAGSSADKHLRTRTVLSLETVRQIAAAAEAVARRNNWNVSIAIVDESGRLLHFLRMDDSSNSSVDIAIAKAQHAANYRRDTGFHQNLLADGNNVVLALPAGMPIEGGLRLVVDGNVIGGIGVSGVQASEDGRIAQAGVDWLGE</sequence>
<dbReference type="Gene3D" id="3.30.450.150">
    <property type="entry name" value="Haem-degrading domain"/>
    <property type="match status" value="1"/>
</dbReference>
<evidence type="ECO:0000313" key="2">
    <source>
        <dbReference type="Proteomes" id="UP001430796"/>
    </source>
</evidence>
<protein>
    <submittedName>
        <fullName evidence="1">Heme-binding protein</fullName>
    </submittedName>
</protein>
<dbReference type="PANTHER" id="PTHR34309">
    <property type="entry name" value="SLR1406 PROTEIN"/>
    <property type="match status" value="1"/>
</dbReference>